<sequence>MRPSSSLAFLPSALRFSSQSRWLYMLIIPWLVPLLSYFLVGRAYWQHLGSFLGTTFLVWLLASLWLWSLDQATNAVTRRFPGLDQTAMRVVVIALTSAVLSAGFLAGTAGLFAYVQPFGSALTFAKITAGFGVLPGLRTWLSEVIGIPLSERFVSLLVFVVDFVIILLLAMVYEIVYSLNRWKESRLNIEHLRKVSLQGQLQSLKNQINPHFLFNSLNSLSSLIADEPTQAERFVDEMAKVYRYLLQTNEQELTPLAVELNFINSYYHLLKTRHGAGLQLDVQVAEKYLAHQLPPLTLQMLVENAVKHNVILTNRPLRIEIKTTPTGSLRVSNNLQRKTTRVESNHVGLHNITARYQLLAQTAPAIEAGPEQFVILLPLLS</sequence>
<feature type="transmembrane region" description="Helical" evidence="1">
    <location>
        <begin position="90"/>
        <end position="115"/>
    </location>
</feature>
<evidence type="ECO:0000259" key="2">
    <source>
        <dbReference type="Pfam" id="PF06580"/>
    </source>
</evidence>
<comment type="caution">
    <text evidence="3">The sequence shown here is derived from an EMBL/GenBank/DDBJ whole genome shotgun (WGS) entry which is preliminary data.</text>
</comment>
<evidence type="ECO:0000313" key="4">
    <source>
        <dbReference type="Proteomes" id="UP000194873"/>
    </source>
</evidence>
<feature type="transmembrane region" description="Helical" evidence="1">
    <location>
        <begin position="153"/>
        <end position="173"/>
    </location>
</feature>
<accession>A0A243WFZ8</accession>
<dbReference type="OrthoDB" id="927174at2"/>
<dbReference type="InterPro" id="IPR010559">
    <property type="entry name" value="Sig_transdc_His_kin_internal"/>
</dbReference>
<proteinExistence type="predicted"/>
<protein>
    <recommendedName>
        <fullName evidence="2">Signal transduction histidine kinase internal region domain-containing protein</fullName>
    </recommendedName>
</protein>
<keyword evidence="1" id="KW-0472">Membrane</keyword>
<dbReference type="Pfam" id="PF06580">
    <property type="entry name" value="His_kinase"/>
    <property type="match status" value="1"/>
</dbReference>
<dbReference type="AlphaFoldDB" id="A0A243WFZ8"/>
<keyword evidence="1" id="KW-0812">Transmembrane</keyword>
<dbReference type="GO" id="GO:0016020">
    <property type="term" value="C:membrane"/>
    <property type="evidence" value="ECO:0007669"/>
    <property type="project" value="InterPro"/>
</dbReference>
<dbReference type="PANTHER" id="PTHR34220:SF7">
    <property type="entry name" value="SENSOR HISTIDINE KINASE YPDA"/>
    <property type="match status" value="1"/>
</dbReference>
<feature type="transmembrane region" description="Helical" evidence="1">
    <location>
        <begin position="21"/>
        <end position="45"/>
    </location>
</feature>
<dbReference type="RefSeq" id="WP_086593475.1">
    <property type="nucleotide sequence ID" value="NZ_MTSE01000003.1"/>
</dbReference>
<feature type="transmembrane region" description="Helical" evidence="1">
    <location>
        <begin position="121"/>
        <end position="141"/>
    </location>
</feature>
<keyword evidence="1" id="KW-1133">Transmembrane helix</keyword>
<feature type="domain" description="Signal transduction histidine kinase internal region" evidence="2">
    <location>
        <begin position="200"/>
        <end position="275"/>
    </location>
</feature>
<reference evidence="3 4" key="1">
    <citation type="submission" date="2017-01" db="EMBL/GenBank/DDBJ databases">
        <title>A new Hymenobacter.</title>
        <authorList>
            <person name="Liang Y."/>
            <person name="Feng F."/>
        </authorList>
    </citation>
    <scope>NUCLEOTIDE SEQUENCE [LARGE SCALE GENOMIC DNA]</scope>
    <source>
        <strain evidence="3">MIMBbqt21</strain>
    </source>
</reference>
<evidence type="ECO:0000256" key="1">
    <source>
        <dbReference type="SAM" id="Phobius"/>
    </source>
</evidence>
<dbReference type="InterPro" id="IPR050640">
    <property type="entry name" value="Bact_2-comp_sensor_kinase"/>
</dbReference>
<name>A0A243WFZ8_9BACT</name>
<dbReference type="GO" id="GO:0000155">
    <property type="term" value="F:phosphorelay sensor kinase activity"/>
    <property type="evidence" value="ECO:0007669"/>
    <property type="project" value="InterPro"/>
</dbReference>
<evidence type="ECO:0000313" key="3">
    <source>
        <dbReference type="EMBL" id="OUJ74673.1"/>
    </source>
</evidence>
<feature type="transmembrane region" description="Helical" evidence="1">
    <location>
        <begin position="51"/>
        <end position="69"/>
    </location>
</feature>
<keyword evidence="4" id="KW-1185">Reference proteome</keyword>
<organism evidence="3 4">
    <name type="scientific">Hymenobacter crusticola</name>
    <dbReference type="NCBI Taxonomy" id="1770526"/>
    <lineage>
        <taxon>Bacteria</taxon>
        <taxon>Pseudomonadati</taxon>
        <taxon>Bacteroidota</taxon>
        <taxon>Cytophagia</taxon>
        <taxon>Cytophagales</taxon>
        <taxon>Hymenobacteraceae</taxon>
        <taxon>Hymenobacter</taxon>
    </lineage>
</organism>
<gene>
    <name evidence="3" type="ORF">BXP70_07870</name>
</gene>
<dbReference type="EMBL" id="MTSE01000003">
    <property type="protein sequence ID" value="OUJ74673.1"/>
    <property type="molecule type" value="Genomic_DNA"/>
</dbReference>
<dbReference type="Proteomes" id="UP000194873">
    <property type="component" value="Unassembled WGS sequence"/>
</dbReference>
<dbReference type="PANTHER" id="PTHR34220">
    <property type="entry name" value="SENSOR HISTIDINE KINASE YPDA"/>
    <property type="match status" value="1"/>
</dbReference>